<dbReference type="SUPFAM" id="SSF51695">
    <property type="entry name" value="PLC-like phosphodiesterases"/>
    <property type="match status" value="1"/>
</dbReference>
<dbReference type="Pfam" id="PF16457">
    <property type="entry name" value="PH_12"/>
    <property type="match status" value="1"/>
</dbReference>
<dbReference type="GO" id="GO:0051209">
    <property type="term" value="P:release of sequestered calcium ion into cytosol"/>
    <property type="evidence" value="ECO:0007669"/>
    <property type="project" value="TreeGrafter"/>
</dbReference>
<keyword evidence="7 11" id="KW-0442">Lipid degradation</keyword>
<dbReference type="Ensembl" id="ENSSANT00000113612.1">
    <property type="protein sequence ID" value="ENSSANP00000107082.1"/>
    <property type="gene ID" value="ENSSANG00000052313.1"/>
</dbReference>
<dbReference type="InterPro" id="IPR000909">
    <property type="entry name" value="PLipase_C_PInositol-sp_X_dom"/>
</dbReference>
<dbReference type="PROSITE" id="PS50007">
    <property type="entry name" value="PIPLC_X_DOMAIN"/>
    <property type="match status" value="1"/>
</dbReference>
<dbReference type="SMART" id="SM00148">
    <property type="entry name" value="PLCXc"/>
    <property type="match status" value="1"/>
</dbReference>
<dbReference type="GO" id="GO:0004435">
    <property type="term" value="F:phosphatidylinositol-4,5-bisphosphate phospholipase C activity"/>
    <property type="evidence" value="ECO:0007669"/>
    <property type="project" value="UniProtKB-EC"/>
</dbReference>
<dbReference type="GO" id="GO:0046488">
    <property type="term" value="P:phosphatidylinositol metabolic process"/>
    <property type="evidence" value="ECO:0007669"/>
    <property type="project" value="TreeGrafter"/>
</dbReference>
<evidence type="ECO:0000256" key="9">
    <source>
        <dbReference type="ARBA" id="ARBA00023224"/>
    </source>
</evidence>
<dbReference type="Gene3D" id="1.10.238.10">
    <property type="entry name" value="EF-hand"/>
    <property type="match status" value="2"/>
</dbReference>
<feature type="domain" description="EF-hand" evidence="16">
    <location>
        <begin position="152"/>
        <end position="187"/>
    </location>
</feature>
<evidence type="ECO:0000256" key="11">
    <source>
        <dbReference type="RuleBase" id="RU361133"/>
    </source>
</evidence>
<dbReference type="SMART" id="SM00233">
    <property type="entry name" value="PH"/>
    <property type="match status" value="1"/>
</dbReference>
<dbReference type="CDD" id="cd00275">
    <property type="entry name" value="C2_PLC_like"/>
    <property type="match status" value="1"/>
</dbReference>
<dbReference type="GO" id="GO:0005509">
    <property type="term" value="F:calcium ion binding"/>
    <property type="evidence" value="ECO:0007669"/>
    <property type="project" value="InterPro"/>
</dbReference>
<dbReference type="InterPro" id="IPR001192">
    <property type="entry name" value="PI-PLC_fam"/>
</dbReference>
<keyword evidence="18" id="KW-1185">Reference proteome</keyword>
<dbReference type="GO" id="GO:0048015">
    <property type="term" value="P:phosphatidylinositol-mediated signaling"/>
    <property type="evidence" value="ECO:0007669"/>
    <property type="project" value="TreeGrafter"/>
</dbReference>
<evidence type="ECO:0000256" key="6">
    <source>
        <dbReference type="ARBA" id="ARBA00022837"/>
    </source>
</evidence>
<feature type="domain" description="EF-hand" evidence="16">
    <location>
        <begin position="188"/>
        <end position="224"/>
    </location>
</feature>
<dbReference type="FunFam" id="2.60.40.150:FF:000018">
    <property type="entry name" value="Phosphoinositide phospholipase C"/>
    <property type="match status" value="1"/>
</dbReference>
<feature type="compositionally biased region" description="Basic and acidic residues" evidence="12">
    <location>
        <begin position="833"/>
        <end position="842"/>
    </location>
</feature>
<keyword evidence="6" id="KW-0106">Calcium</keyword>
<dbReference type="CDD" id="cd13364">
    <property type="entry name" value="PH_PLC_eta"/>
    <property type="match status" value="1"/>
</dbReference>
<dbReference type="SMART" id="SM00149">
    <property type="entry name" value="PLCYc"/>
    <property type="match status" value="1"/>
</dbReference>
<evidence type="ECO:0000259" key="13">
    <source>
        <dbReference type="PROSITE" id="PS50003"/>
    </source>
</evidence>
<dbReference type="Pfam" id="PF00168">
    <property type="entry name" value="C2"/>
    <property type="match status" value="1"/>
</dbReference>
<dbReference type="SUPFAM" id="SSF50729">
    <property type="entry name" value="PH domain-like"/>
    <property type="match status" value="1"/>
</dbReference>
<evidence type="ECO:0000259" key="15">
    <source>
        <dbReference type="PROSITE" id="PS50008"/>
    </source>
</evidence>
<comment type="catalytic activity">
    <reaction evidence="10">
        <text>a 1,2-diacyl-sn-glycero-3-phospho-(1D-myo-inositol-4,5-bisphosphate) + H2O = 1D-myo-inositol 1,4,5-trisphosphate + a 1,2-diacyl-sn-glycerol + H(+)</text>
        <dbReference type="Rhea" id="RHEA:33179"/>
        <dbReference type="ChEBI" id="CHEBI:15377"/>
        <dbReference type="ChEBI" id="CHEBI:15378"/>
        <dbReference type="ChEBI" id="CHEBI:17815"/>
        <dbReference type="ChEBI" id="CHEBI:58456"/>
        <dbReference type="ChEBI" id="CHEBI:203600"/>
        <dbReference type="EC" id="3.1.4.11"/>
    </reaction>
    <physiologicalReaction direction="left-to-right" evidence="10">
        <dbReference type="Rhea" id="RHEA:33180"/>
    </physiologicalReaction>
</comment>
<dbReference type="InterPro" id="IPR015359">
    <property type="entry name" value="PLC_EF-hand-like"/>
</dbReference>
<dbReference type="PROSITE" id="PS00018">
    <property type="entry name" value="EF_HAND_1"/>
    <property type="match status" value="1"/>
</dbReference>
<dbReference type="FunFam" id="2.30.29.30:FF:000025">
    <property type="entry name" value="Phosphoinositide phospholipase C"/>
    <property type="match status" value="1"/>
</dbReference>
<dbReference type="InterPro" id="IPR035892">
    <property type="entry name" value="C2_domain_sf"/>
</dbReference>
<dbReference type="InterPro" id="IPR000008">
    <property type="entry name" value="C2_dom"/>
</dbReference>
<dbReference type="Gene3D" id="3.20.20.190">
    <property type="entry name" value="Phosphatidylinositol (PI) phosphodiesterase"/>
    <property type="match status" value="1"/>
</dbReference>
<reference evidence="17" key="2">
    <citation type="submission" date="2025-09" db="UniProtKB">
        <authorList>
            <consortium name="Ensembl"/>
        </authorList>
    </citation>
    <scope>IDENTIFICATION</scope>
</reference>
<sequence>REVPSMPSKMERCICNMQAGSQMIKLRGKSKALVRLFYLDEHKSCIRWRPSRKHERAKITIDSIHEVCEGMRTEVFRRFANNNFDPNCCFNIYHGDQVESLDLVSTNGEEARTWITGLKYLLAGISDEDSLAKRQRTRDQYPFNCSGCFLTSCCKWLRQTFSEADKNGDGNLSIGEVLQLLHKLNVNLPKQKVREMFQEADTDENQGSLTFEEFCTFYKLISTRRDLYLLMITYSNHKEHMDLNDLQRFLENEQKMVNVTKDYCKMIINQFEPCSENQTRMVLCIDGFTNYMRSPAGDVFNPEHYQVNQDMTQPLTNYYIASSHNTYLTGDQLLSQSRVDMYAYVLQAGCRCVEVDCWDGPDGEPIVHHGYTLTSKILFKDVVETINKYAFAKTQYPVILSIENHCTVPQQKKMAQHLMEVLQDKLDLSNINVNESRRLPSPELLKGKVLVKGKKLPANIDAEAEEGDVSDEDSGEEDEEEEEQINGDVRFCVLCKFLCRRRKSMRLSRALSDLVKYTKSVRVHDIETQAYMCSWQVSSLNESLTNQIMQLKPAQLVRLNQRQLLRVYPFNYRVDSSNFNPQPFWNAGCHLVALNYQTEGRMLQLNRAKFAANGNCGYVLKPKCLCKGAFNPMLEDPLPGHRKSQLVLKIISGQQLPKPKDSMLGDRGEIIDPFVEVEIIGLPIDCNKQQTRVVDDNGFNPIWEETLVFTLHMPQIALVRFMVWDHDPIGRDFIGQRTIAFKSMMPGYRHVYLEGMEEASIFVHVAINDITGKVTFYYISFLFCINVATEILTVVEGEVHFQNENFLTIYSPPLVKGSTDCYTKEDFLNRRYSDDVSSKDSRSTSQSASLRRPPSPPNTPHHIRKDFLNQHPLPQCSYSAPKNSLYNNHNLAESESSSLSSLDSLDLSTLQSRFPDNQQQTMGTLQREMNALFEQKMREIRCHSPLFLRGKS</sequence>
<evidence type="ECO:0000256" key="5">
    <source>
        <dbReference type="ARBA" id="ARBA00022723"/>
    </source>
</evidence>
<dbReference type="InterPro" id="IPR011993">
    <property type="entry name" value="PH-like_dom_sf"/>
</dbReference>
<keyword evidence="8 11" id="KW-0443">Lipid metabolism</keyword>
<dbReference type="InterPro" id="IPR001711">
    <property type="entry name" value="PLipase_C_Pinositol-sp_Y"/>
</dbReference>
<dbReference type="Pfam" id="PF00387">
    <property type="entry name" value="PI-PLC-Y"/>
    <property type="match status" value="1"/>
</dbReference>
<feature type="compositionally biased region" description="Acidic residues" evidence="12">
    <location>
        <begin position="462"/>
        <end position="483"/>
    </location>
</feature>
<feature type="domain" description="PH" evidence="13">
    <location>
        <begin position="89"/>
        <end position="123"/>
    </location>
</feature>
<dbReference type="AlphaFoldDB" id="A0A671TEZ7"/>
<dbReference type="SUPFAM" id="SSF49562">
    <property type="entry name" value="C2 domain (Calcium/lipid-binding domain, CaLB)"/>
    <property type="match status" value="1"/>
</dbReference>
<dbReference type="PROSITE" id="PS50008">
    <property type="entry name" value="PIPLC_Y_DOMAIN"/>
    <property type="match status" value="1"/>
</dbReference>
<reference evidence="17" key="1">
    <citation type="submission" date="2025-08" db="UniProtKB">
        <authorList>
            <consortium name="Ensembl"/>
        </authorList>
    </citation>
    <scope>IDENTIFICATION</scope>
</reference>
<dbReference type="SUPFAM" id="SSF47473">
    <property type="entry name" value="EF-hand"/>
    <property type="match status" value="1"/>
</dbReference>
<keyword evidence="4" id="KW-0963">Cytoplasm</keyword>
<feature type="domain" description="C2" evidence="14">
    <location>
        <begin position="626"/>
        <end position="755"/>
    </location>
</feature>
<keyword evidence="9" id="KW-0807">Transducer</keyword>
<evidence type="ECO:0000256" key="8">
    <source>
        <dbReference type="ARBA" id="ARBA00023098"/>
    </source>
</evidence>
<evidence type="ECO:0000256" key="3">
    <source>
        <dbReference type="ARBA" id="ARBA00012368"/>
    </source>
</evidence>
<dbReference type="EC" id="3.1.4.11" evidence="3 11"/>
<evidence type="ECO:0000256" key="1">
    <source>
        <dbReference type="ARBA" id="ARBA00001913"/>
    </source>
</evidence>
<dbReference type="Gene3D" id="2.60.40.150">
    <property type="entry name" value="C2 domain"/>
    <property type="match status" value="1"/>
</dbReference>
<dbReference type="FunFam" id="1.10.238.10:FF:000005">
    <property type="entry name" value="Phosphoinositide phospholipase C"/>
    <property type="match status" value="1"/>
</dbReference>
<keyword evidence="11" id="KW-0378">Hydrolase</keyword>
<dbReference type="InterPro" id="IPR002048">
    <property type="entry name" value="EF_hand_dom"/>
</dbReference>
<dbReference type="FunFam" id="3.20.20.190:FF:000037">
    <property type="entry name" value="Phosphoinositide phospholipase C"/>
    <property type="match status" value="1"/>
</dbReference>
<dbReference type="Pfam" id="PF09279">
    <property type="entry name" value="EF-hand_like"/>
    <property type="match status" value="1"/>
</dbReference>
<evidence type="ECO:0000256" key="4">
    <source>
        <dbReference type="ARBA" id="ARBA00022490"/>
    </source>
</evidence>
<dbReference type="FunFam" id="1.10.238.10:FF:000036">
    <property type="entry name" value="Phosphoinositide phospholipase C"/>
    <property type="match status" value="1"/>
</dbReference>
<accession>A0A671TEZ7</accession>
<evidence type="ECO:0000256" key="2">
    <source>
        <dbReference type="ARBA" id="ARBA00004496"/>
    </source>
</evidence>
<evidence type="ECO:0000256" key="12">
    <source>
        <dbReference type="SAM" id="MobiDB-lite"/>
    </source>
</evidence>
<organism evidence="17 18">
    <name type="scientific">Sinocyclocheilus anshuiensis</name>
    <dbReference type="NCBI Taxonomy" id="1608454"/>
    <lineage>
        <taxon>Eukaryota</taxon>
        <taxon>Metazoa</taxon>
        <taxon>Chordata</taxon>
        <taxon>Craniata</taxon>
        <taxon>Vertebrata</taxon>
        <taxon>Euteleostomi</taxon>
        <taxon>Actinopterygii</taxon>
        <taxon>Neopterygii</taxon>
        <taxon>Teleostei</taxon>
        <taxon>Ostariophysi</taxon>
        <taxon>Cypriniformes</taxon>
        <taxon>Cyprinidae</taxon>
        <taxon>Cyprininae</taxon>
        <taxon>Sinocyclocheilus</taxon>
    </lineage>
</organism>
<dbReference type="PRINTS" id="PR00390">
    <property type="entry name" value="PHPHLIPASEC"/>
</dbReference>
<dbReference type="SMART" id="SM00239">
    <property type="entry name" value="C2"/>
    <property type="match status" value="1"/>
</dbReference>
<dbReference type="Gene3D" id="2.30.29.30">
    <property type="entry name" value="Pleckstrin-homology domain (PH domain)/Phosphotyrosine-binding domain (PTB)"/>
    <property type="match status" value="1"/>
</dbReference>
<dbReference type="PANTHER" id="PTHR10336">
    <property type="entry name" value="PHOSPHOINOSITIDE-SPECIFIC PHOSPHOLIPASE C FAMILY PROTEIN"/>
    <property type="match status" value="1"/>
</dbReference>
<comment type="cofactor">
    <cofactor evidence="1">
        <name>Ca(2+)</name>
        <dbReference type="ChEBI" id="CHEBI:29108"/>
    </cofactor>
</comment>
<dbReference type="InterPro" id="IPR017946">
    <property type="entry name" value="PLC-like_Pdiesterase_TIM-brl"/>
</dbReference>
<dbReference type="SMART" id="SM00054">
    <property type="entry name" value="EFh"/>
    <property type="match status" value="2"/>
</dbReference>
<evidence type="ECO:0000256" key="10">
    <source>
        <dbReference type="ARBA" id="ARBA00023674"/>
    </source>
</evidence>
<gene>
    <name evidence="17" type="primary">LOC107691356</name>
</gene>
<proteinExistence type="predicted"/>
<dbReference type="PROSITE" id="PS50003">
    <property type="entry name" value="PH_DOMAIN"/>
    <property type="match status" value="1"/>
</dbReference>
<name>A0A671TEZ7_9TELE</name>
<evidence type="ECO:0000256" key="7">
    <source>
        <dbReference type="ARBA" id="ARBA00022963"/>
    </source>
</evidence>
<evidence type="ECO:0000259" key="16">
    <source>
        <dbReference type="PROSITE" id="PS50222"/>
    </source>
</evidence>
<dbReference type="PANTHER" id="PTHR10336:SF146">
    <property type="entry name" value="PHOSPHOINOSITIDE PHOSPHOLIPASE C"/>
    <property type="match status" value="1"/>
</dbReference>
<feature type="region of interest" description="Disordered" evidence="12">
    <location>
        <begin position="461"/>
        <end position="483"/>
    </location>
</feature>
<feature type="region of interest" description="Disordered" evidence="12">
    <location>
        <begin position="833"/>
        <end position="865"/>
    </location>
</feature>
<dbReference type="GO" id="GO:0016042">
    <property type="term" value="P:lipid catabolic process"/>
    <property type="evidence" value="ECO:0007669"/>
    <property type="project" value="UniProtKB-KW"/>
</dbReference>
<comment type="subcellular location">
    <subcellularLocation>
        <location evidence="2">Cytoplasm</location>
    </subcellularLocation>
</comment>
<dbReference type="Proteomes" id="UP000472260">
    <property type="component" value="Unassembled WGS sequence"/>
</dbReference>
<feature type="domain" description="PI-PLC Y-box" evidence="15">
    <location>
        <begin position="511"/>
        <end position="625"/>
    </location>
</feature>
<dbReference type="InterPro" id="IPR011992">
    <property type="entry name" value="EF-hand-dom_pair"/>
</dbReference>
<evidence type="ECO:0000259" key="14">
    <source>
        <dbReference type="PROSITE" id="PS50004"/>
    </source>
</evidence>
<dbReference type="GO" id="GO:0005737">
    <property type="term" value="C:cytoplasm"/>
    <property type="evidence" value="ECO:0007669"/>
    <property type="project" value="UniProtKB-SubCell"/>
</dbReference>
<dbReference type="PROSITE" id="PS50222">
    <property type="entry name" value="EF_HAND_2"/>
    <property type="match status" value="2"/>
</dbReference>
<protein>
    <recommendedName>
        <fullName evidence="3 11">Phosphoinositide phospholipase C</fullName>
        <ecNumber evidence="3 11">3.1.4.11</ecNumber>
    </recommendedName>
</protein>
<dbReference type="Pfam" id="PF00388">
    <property type="entry name" value="PI-PLC-X"/>
    <property type="match status" value="1"/>
</dbReference>
<keyword evidence="5" id="KW-0479">Metal-binding</keyword>
<evidence type="ECO:0000313" key="18">
    <source>
        <dbReference type="Proteomes" id="UP000472260"/>
    </source>
</evidence>
<dbReference type="PROSITE" id="PS50004">
    <property type="entry name" value="C2"/>
    <property type="match status" value="1"/>
</dbReference>
<dbReference type="InterPro" id="IPR018247">
    <property type="entry name" value="EF_Hand_1_Ca_BS"/>
</dbReference>
<evidence type="ECO:0000313" key="17">
    <source>
        <dbReference type="Ensembl" id="ENSSANP00000107082.1"/>
    </source>
</evidence>
<dbReference type="InterPro" id="IPR001849">
    <property type="entry name" value="PH_domain"/>
</dbReference>